<evidence type="ECO:0000256" key="8">
    <source>
        <dbReference type="ARBA" id="ARBA00049560"/>
    </source>
</evidence>
<keyword evidence="4 9" id="KW-1133">Transmembrane helix</keyword>
<comment type="catalytic activity">
    <reaction evidence="8">
        <text>a 1-O-(1Z-alkenyl)-sn-glycero-3-phosphocholine + H2O = a 2,3-saturated aldehyde + sn-glycerol 3-phosphocholine</text>
        <dbReference type="Rhea" id="RHEA:22544"/>
        <dbReference type="ChEBI" id="CHEBI:15377"/>
        <dbReference type="ChEBI" id="CHEBI:16870"/>
        <dbReference type="ChEBI" id="CHEBI:73359"/>
        <dbReference type="ChEBI" id="CHEBI:77287"/>
        <dbReference type="EC" id="3.3.2.2"/>
    </reaction>
</comment>
<gene>
    <name evidence="11" type="primary">LOC106478502</name>
</gene>
<feature type="transmembrane region" description="Helical" evidence="9">
    <location>
        <begin position="47"/>
        <end position="70"/>
    </location>
</feature>
<evidence type="ECO:0000313" key="11">
    <source>
        <dbReference type="RefSeq" id="XP_013794507.1"/>
    </source>
</evidence>
<evidence type="ECO:0000256" key="6">
    <source>
        <dbReference type="ARBA" id="ARBA00035673"/>
    </source>
</evidence>
<dbReference type="InterPro" id="IPR012506">
    <property type="entry name" value="TMEM86B-like"/>
</dbReference>
<evidence type="ECO:0000256" key="2">
    <source>
        <dbReference type="ARBA" id="ARBA00007375"/>
    </source>
</evidence>
<proteinExistence type="inferred from homology"/>
<dbReference type="Pfam" id="PF07947">
    <property type="entry name" value="YhhN"/>
    <property type="match status" value="1"/>
</dbReference>
<keyword evidence="5 9" id="KW-0472">Membrane</keyword>
<evidence type="ECO:0000256" key="4">
    <source>
        <dbReference type="ARBA" id="ARBA00022989"/>
    </source>
</evidence>
<evidence type="ECO:0000256" key="1">
    <source>
        <dbReference type="ARBA" id="ARBA00004141"/>
    </source>
</evidence>
<reference evidence="11" key="1">
    <citation type="submission" date="2025-08" db="UniProtKB">
        <authorList>
            <consortium name="RefSeq"/>
        </authorList>
    </citation>
    <scope>IDENTIFICATION</scope>
    <source>
        <tissue evidence="11">Muscle</tissue>
    </source>
</reference>
<feature type="transmembrane region" description="Helical" evidence="9">
    <location>
        <begin position="183"/>
        <end position="204"/>
    </location>
</feature>
<dbReference type="Proteomes" id="UP000694941">
    <property type="component" value="Unplaced"/>
</dbReference>
<sequence length="296" mass="32778">MKEQLVEVTDCWTSPKAVLKCVGPKLVPFFKTATIYFVLAIPYENPSWFSCLIKCLPILSLCVFVLLHGMSLAEKHAYSRKILAGLIFSCIGDALITWPCYFIWGMVSFTFAHFLYIWGFGMKPLNPLAGLASTGVALIAYYALFPGLYGAFVWLVPLYVMILTIMVWRAVARVQFFEDLWTWTKLCSCAGGILFALSDFFVGIKMFSLSATQPLQQTNIMVAYYAAQLGIALSVVDSTTVATLSATYSISSTANSCTPIKSNKPIIPVSYQKVTEKLKNVKLANNSPELILSKVD</sequence>
<dbReference type="RefSeq" id="XP_013794507.1">
    <property type="nucleotide sequence ID" value="XM_013939053.2"/>
</dbReference>
<name>A0ABM1C5F2_LIMPO</name>
<comment type="subcellular location">
    <subcellularLocation>
        <location evidence="1">Membrane</location>
        <topology evidence="1">Multi-pass membrane protein</topology>
    </subcellularLocation>
</comment>
<keyword evidence="10" id="KW-1185">Reference proteome</keyword>
<evidence type="ECO:0000313" key="10">
    <source>
        <dbReference type="Proteomes" id="UP000694941"/>
    </source>
</evidence>
<evidence type="ECO:0000256" key="9">
    <source>
        <dbReference type="SAM" id="Phobius"/>
    </source>
</evidence>
<comment type="catalytic activity">
    <reaction evidence="7">
        <text>a 1-O-(1Z-alkenyl)-sn-glycero-3-phosphoethanolamine + H2O = a 2,3-saturated aldehyde + sn-glycero-3-phosphoethanolamine</text>
        <dbReference type="Rhea" id="RHEA:16905"/>
        <dbReference type="ChEBI" id="CHEBI:15377"/>
        <dbReference type="ChEBI" id="CHEBI:73359"/>
        <dbReference type="ChEBI" id="CHEBI:77288"/>
        <dbReference type="ChEBI" id="CHEBI:143890"/>
        <dbReference type="EC" id="3.3.2.2"/>
    </reaction>
</comment>
<evidence type="ECO:0000256" key="5">
    <source>
        <dbReference type="ARBA" id="ARBA00023136"/>
    </source>
</evidence>
<dbReference type="PANTHER" id="PTHR31885">
    <property type="entry name" value="GH04784P"/>
    <property type="match status" value="1"/>
</dbReference>
<feature type="transmembrane region" description="Helical" evidence="9">
    <location>
        <begin position="124"/>
        <end position="144"/>
    </location>
</feature>
<organism evidence="10 11">
    <name type="scientific">Limulus polyphemus</name>
    <name type="common">Atlantic horseshoe crab</name>
    <dbReference type="NCBI Taxonomy" id="6850"/>
    <lineage>
        <taxon>Eukaryota</taxon>
        <taxon>Metazoa</taxon>
        <taxon>Ecdysozoa</taxon>
        <taxon>Arthropoda</taxon>
        <taxon>Chelicerata</taxon>
        <taxon>Merostomata</taxon>
        <taxon>Xiphosura</taxon>
        <taxon>Limulidae</taxon>
        <taxon>Limulus</taxon>
    </lineage>
</organism>
<dbReference type="GeneID" id="106478502"/>
<protein>
    <recommendedName>
        <fullName evidence="6">lysoplasmalogenase</fullName>
        <ecNumber evidence="6">3.3.2.2</ecNumber>
    </recommendedName>
</protein>
<feature type="transmembrane region" description="Helical" evidence="9">
    <location>
        <begin position="82"/>
        <end position="104"/>
    </location>
</feature>
<dbReference type="EC" id="3.3.2.2" evidence="6"/>
<feature type="transmembrane region" description="Helical" evidence="9">
    <location>
        <begin position="151"/>
        <end position="171"/>
    </location>
</feature>
<evidence type="ECO:0000256" key="7">
    <source>
        <dbReference type="ARBA" id="ARBA00049458"/>
    </source>
</evidence>
<accession>A0ABM1C5F2</accession>
<dbReference type="PANTHER" id="PTHR31885:SF6">
    <property type="entry name" value="GH04784P"/>
    <property type="match status" value="1"/>
</dbReference>
<evidence type="ECO:0000256" key="3">
    <source>
        <dbReference type="ARBA" id="ARBA00022692"/>
    </source>
</evidence>
<keyword evidence="3 9" id="KW-0812">Transmembrane</keyword>
<comment type="similarity">
    <text evidence="2">Belongs to the TMEM86 family.</text>
</comment>